<evidence type="ECO:0000313" key="10">
    <source>
        <dbReference type="Proteomes" id="UP000051181"/>
    </source>
</evidence>
<dbReference type="EMBL" id="AZCN01000024">
    <property type="protein sequence ID" value="KRK17335.1"/>
    <property type="molecule type" value="Genomic_DNA"/>
</dbReference>
<keyword evidence="3" id="KW-0813">Transport</keyword>
<dbReference type="Pfam" id="PF01594">
    <property type="entry name" value="AI-2E_transport"/>
    <property type="match status" value="1"/>
</dbReference>
<dbReference type="InterPro" id="IPR002549">
    <property type="entry name" value="AI-2E-like"/>
</dbReference>
<keyword evidence="5 8" id="KW-0812">Transmembrane</keyword>
<evidence type="ECO:0000313" key="9">
    <source>
        <dbReference type="EMBL" id="KRK17335.1"/>
    </source>
</evidence>
<dbReference type="GO" id="GO:0055085">
    <property type="term" value="P:transmembrane transport"/>
    <property type="evidence" value="ECO:0007669"/>
    <property type="project" value="TreeGrafter"/>
</dbReference>
<feature type="transmembrane region" description="Helical" evidence="8">
    <location>
        <begin position="65"/>
        <end position="90"/>
    </location>
</feature>
<evidence type="ECO:0000256" key="4">
    <source>
        <dbReference type="ARBA" id="ARBA00022475"/>
    </source>
</evidence>
<keyword evidence="7 8" id="KW-0472">Membrane</keyword>
<dbReference type="PANTHER" id="PTHR21716:SF53">
    <property type="entry name" value="PERMEASE PERM-RELATED"/>
    <property type="match status" value="1"/>
</dbReference>
<feature type="transmembrane region" description="Helical" evidence="8">
    <location>
        <begin position="296"/>
        <end position="321"/>
    </location>
</feature>
<dbReference type="Proteomes" id="UP000051181">
    <property type="component" value="Unassembled WGS sequence"/>
</dbReference>
<keyword evidence="4" id="KW-1003">Cell membrane</keyword>
<organism evidence="9 10">
    <name type="scientific">Loigolactobacillus coryniformis subsp. coryniformis KCTC 3167 = DSM 20001</name>
    <dbReference type="NCBI Taxonomy" id="913848"/>
    <lineage>
        <taxon>Bacteria</taxon>
        <taxon>Bacillati</taxon>
        <taxon>Bacillota</taxon>
        <taxon>Bacilli</taxon>
        <taxon>Lactobacillales</taxon>
        <taxon>Lactobacillaceae</taxon>
        <taxon>Loigolactobacillus</taxon>
    </lineage>
</organism>
<comment type="similarity">
    <text evidence="2">Belongs to the autoinducer-2 exporter (AI-2E) (TC 2.A.86) family.</text>
</comment>
<accession>A0A0R1FES4</accession>
<comment type="subcellular location">
    <subcellularLocation>
        <location evidence="1">Cell membrane</location>
        <topology evidence="1">Multi-pass membrane protein</topology>
    </subcellularLocation>
</comment>
<dbReference type="GO" id="GO:0005886">
    <property type="term" value="C:plasma membrane"/>
    <property type="evidence" value="ECO:0007669"/>
    <property type="project" value="UniProtKB-SubCell"/>
</dbReference>
<feature type="transmembrane region" description="Helical" evidence="8">
    <location>
        <begin position="253"/>
        <end position="276"/>
    </location>
</feature>
<evidence type="ECO:0000256" key="8">
    <source>
        <dbReference type="SAM" id="Phobius"/>
    </source>
</evidence>
<evidence type="ECO:0000256" key="1">
    <source>
        <dbReference type="ARBA" id="ARBA00004651"/>
    </source>
</evidence>
<dbReference type="eggNOG" id="COG0628">
    <property type="taxonomic scope" value="Bacteria"/>
</dbReference>
<comment type="caution">
    <text evidence="9">The sequence shown here is derived from an EMBL/GenBank/DDBJ whole genome shotgun (WGS) entry which is preliminary data.</text>
</comment>
<feature type="transmembrane region" description="Helical" evidence="8">
    <location>
        <begin position="190"/>
        <end position="212"/>
    </location>
</feature>
<feature type="transmembrane region" description="Helical" evidence="8">
    <location>
        <begin position="333"/>
        <end position="351"/>
    </location>
</feature>
<dbReference type="PATRIC" id="fig|913848.6.peg.973"/>
<gene>
    <name evidence="9" type="ORF">FD22_GL000942</name>
</gene>
<feature type="transmembrane region" description="Helical" evidence="8">
    <location>
        <begin position="37"/>
        <end position="59"/>
    </location>
</feature>
<evidence type="ECO:0000256" key="6">
    <source>
        <dbReference type="ARBA" id="ARBA00022989"/>
    </source>
</evidence>
<dbReference type="AlphaFoldDB" id="A0A0R1FES4"/>
<feature type="transmembrane region" description="Helical" evidence="8">
    <location>
        <begin position="357"/>
        <end position="376"/>
    </location>
</feature>
<name>A0A0R1FES4_9LACO</name>
<evidence type="ECO:0000256" key="5">
    <source>
        <dbReference type="ARBA" id="ARBA00022692"/>
    </source>
</evidence>
<evidence type="ECO:0000256" key="7">
    <source>
        <dbReference type="ARBA" id="ARBA00023136"/>
    </source>
</evidence>
<protein>
    <submittedName>
        <fullName evidence="9">Permease</fullName>
    </submittedName>
</protein>
<proteinExistence type="inferred from homology"/>
<evidence type="ECO:0000256" key="2">
    <source>
        <dbReference type="ARBA" id="ARBA00009773"/>
    </source>
</evidence>
<sequence>MIELQLVTHRLTKEAHFMPNKPTSWFNRLFLNNKATIYLLNILLGLLVIWIASKLTWILEPVGQFLAIVAPPIIVAGVLYYLLVPLVNLLERHWHVNRSLTIGVLFIVLVILISLGMRRFIPAVQQQISSFASAAPQYWRELTKIVTNIADEQHWPDFIDMNQIGKDLTAFFGGKSGNLVDGTFSQLGSILSTVGNVVITIATAPFLLFFMLKDGPNFPKYIAKLLPERYQATLLDLLNEISTKVGQYIQGQLTVAFFVSIIFMIGYSVIGLRFALVLGLLAGPLNLIPYLGSTLAMIPALILGALTSLQMFIAVIVVFFIEWLLETQVISPLVMGSNMAMHPVTIAIVLLTAGKLFGLVGVILGIPGYAVLKIIISRLFNWYRKRSSWYHPHTDDEA</sequence>
<evidence type="ECO:0000256" key="3">
    <source>
        <dbReference type="ARBA" id="ARBA00022448"/>
    </source>
</evidence>
<keyword evidence="6 8" id="KW-1133">Transmembrane helix</keyword>
<dbReference type="PANTHER" id="PTHR21716">
    <property type="entry name" value="TRANSMEMBRANE PROTEIN"/>
    <property type="match status" value="1"/>
</dbReference>
<reference evidence="9 10" key="1">
    <citation type="journal article" date="2015" name="Genome Announc.">
        <title>Expanding the biotechnology potential of lactobacilli through comparative genomics of 213 strains and associated genera.</title>
        <authorList>
            <person name="Sun Z."/>
            <person name="Harris H.M."/>
            <person name="McCann A."/>
            <person name="Guo C."/>
            <person name="Argimon S."/>
            <person name="Zhang W."/>
            <person name="Yang X."/>
            <person name="Jeffery I.B."/>
            <person name="Cooney J.C."/>
            <person name="Kagawa T.F."/>
            <person name="Liu W."/>
            <person name="Song Y."/>
            <person name="Salvetti E."/>
            <person name="Wrobel A."/>
            <person name="Rasinkangas P."/>
            <person name="Parkhill J."/>
            <person name="Rea M.C."/>
            <person name="O'Sullivan O."/>
            <person name="Ritari J."/>
            <person name="Douillard F.P."/>
            <person name="Paul Ross R."/>
            <person name="Yang R."/>
            <person name="Briner A.E."/>
            <person name="Felis G.E."/>
            <person name="de Vos W.M."/>
            <person name="Barrangou R."/>
            <person name="Klaenhammer T.R."/>
            <person name="Caufield P.W."/>
            <person name="Cui Y."/>
            <person name="Zhang H."/>
            <person name="O'Toole P.W."/>
        </authorList>
    </citation>
    <scope>NUCLEOTIDE SEQUENCE [LARGE SCALE GENOMIC DNA]</scope>
    <source>
        <strain evidence="9 10">DSM 20001</strain>
    </source>
</reference>
<feature type="transmembrane region" description="Helical" evidence="8">
    <location>
        <begin position="102"/>
        <end position="121"/>
    </location>
</feature>